<proteinExistence type="predicted"/>
<dbReference type="InterPro" id="IPR027417">
    <property type="entry name" value="P-loop_NTPase"/>
</dbReference>
<comment type="caution">
    <text evidence="11">The sequence shown here is derived from an EMBL/GenBank/DDBJ whole genome shotgun (WGS) entry which is preliminary data.</text>
</comment>
<dbReference type="CDD" id="cd03214">
    <property type="entry name" value="ABC_Iron-Siderophores_B12_Hemin"/>
    <property type="match status" value="1"/>
</dbReference>
<dbReference type="InterPro" id="IPR003593">
    <property type="entry name" value="AAA+_ATPase"/>
</dbReference>
<dbReference type="Pfam" id="PF00005">
    <property type="entry name" value="ABC_tran"/>
    <property type="match status" value="1"/>
</dbReference>
<evidence type="ECO:0000256" key="5">
    <source>
        <dbReference type="ARBA" id="ARBA00022741"/>
    </source>
</evidence>
<dbReference type="PROSITE" id="PS50893">
    <property type="entry name" value="ABC_TRANSPORTER_2"/>
    <property type="match status" value="1"/>
</dbReference>
<dbReference type="SUPFAM" id="SSF52540">
    <property type="entry name" value="P-loop containing nucleoside triphosphate hydrolases"/>
    <property type="match status" value="1"/>
</dbReference>
<keyword evidence="12" id="KW-1185">Reference proteome</keyword>
<organism evidence="11 12">
    <name type="scientific">Paenibacillus enshidis</name>
    <dbReference type="NCBI Taxonomy" id="1458439"/>
    <lineage>
        <taxon>Bacteria</taxon>
        <taxon>Bacillati</taxon>
        <taxon>Bacillota</taxon>
        <taxon>Bacilli</taxon>
        <taxon>Bacillales</taxon>
        <taxon>Paenibacillaceae</taxon>
        <taxon>Paenibacillus</taxon>
    </lineage>
</organism>
<evidence type="ECO:0000256" key="7">
    <source>
        <dbReference type="ARBA" id="ARBA00023004"/>
    </source>
</evidence>
<reference evidence="11 12" key="1">
    <citation type="submission" date="2024-09" db="EMBL/GenBank/DDBJ databases">
        <title>Paenibacillus zeirhizospherea sp. nov., isolated from surface of the maize (Zea mays) roots in a horticulture field, Hungary.</title>
        <authorList>
            <person name="Marton D."/>
            <person name="Farkas M."/>
            <person name="Bedics A."/>
            <person name="Toth E."/>
            <person name="Tancsics A."/>
            <person name="Boka K."/>
            <person name="Maroti G."/>
            <person name="Kriszt B."/>
            <person name="Cserhati M."/>
        </authorList>
    </citation>
    <scope>NUCLEOTIDE SEQUENCE [LARGE SCALE GENOMIC DNA]</scope>
    <source>
        <strain evidence="11 12">KCTC 33519</strain>
    </source>
</reference>
<dbReference type="PANTHER" id="PTHR42771">
    <property type="entry name" value="IRON(3+)-HYDROXAMATE IMPORT ATP-BINDING PROTEIN FHUC"/>
    <property type="match status" value="1"/>
</dbReference>
<accession>A0ABV5APP8</accession>
<evidence type="ECO:0000256" key="4">
    <source>
        <dbReference type="ARBA" id="ARBA00022496"/>
    </source>
</evidence>
<dbReference type="RefSeq" id="WP_375353386.1">
    <property type="nucleotide sequence ID" value="NZ_JBHHMI010000002.1"/>
</dbReference>
<dbReference type="InterPro" id="IPR003439">
    <property type="entry name" value="ABC_transporter-like_ATP-bd"/>
</dbReference>
<gene>
    <name evidence="11" type="ORF">ACE41H_03410</name>
</gene>
<dbReference type="Gene3D" id="3.40.50.300">
    <property type="entry name" value="P-loop containing nucleotide triphosphate hydrolases"/>
    <property type="match status" value="1"/>
</dbReference>
<keyword evidence="6 11" id="KW-0067">ATP-binding</keyword>
<keyword evidence="5" id="KW-0547">Nucleotide-binding</keyword>
<dbReference type="PANTHER" id="PTHR42771:SF10">
    <property type="entry name" value="FERRICHROME TRANSPORT ATP-BINDING PROTEIN FHUC"/>
    <property type="match status" value="1"/>
</dbReference>
<evidence type="ECO:0000256" key="8">
    <source>
        <dbReference type="ARBA" id="ARBA00023065"/>
    </source>
</evidence>
<sequence length="257" mass="28663">MEIKQVTFAYDRKINRLHDIVADIPAGKTTTIIGPNGCGKSTLLGVMSRNYLPLQGEVVLDGKAIHQYTPKEFARKLAIVHQHNEAPSDLTVEKLVSYGRLPHRGWFTPDRDTEGAAIERALESTNLLSKRELAIDSLSGGERQRVWIAMALAQDTQVLFLDEPTTYLDMYYQIEILELVRRLTTEFGMTVVMVLHDINQAIRYSDHIIVMNGGRIVAQGTAPDVVTEEMLFSVYGVRVHLRSDAEAGLYVLPAGIG</sequence>
<dbReference type="Proteomes" id="UP001580346">
    <property type="component" value="Unassembled WGS sequence"/>
</dbReference>
<comment type="subcellular location">
    <subcellularLocation>
        <location evidence="1">Cell membrane</location>
        <topology evidence="1">Peripheral membrane protein</topology>
    </subcellularLocation>
</comment>
<dbReference type="GO" id="GO:0005524">
    <property type="term" value="F:ATP binding"/>
    <property type="evidence" value="ECO:0007669"/>
    <property type="project" value="UniProtKB-KW"/>
</dbReference>
<protein>
    <submittedName>
        <fullName evidence="11">ABC transporter ATP-binding protein</fullName>
    </submittedName>
</protein>
<evidence type="ECO:0000313" key="12">
    <source>
        <dbReference type="Proteomes" id="UP001580346"/>
    </source>
</evidence>
<keyword evidence="2" id="KW-0813">Transport</keyword>
<keyword evidence="9" id="KW-0472">Membrane</keyword>
<dbReference type="PROSITE" id="PS00211">
    <property type="entry name" value="ABC_TRANSPORTER_1"/>
    <property type="match status" value="1"/>
</dbReference>
<dbReference type="InterPro" id="IPR051535">
    <property type="entry name" value="Siderophore_ABC-ATPase"/>
</dbReference>
<name>A0ABV5APP8_9BACL</name>
<dbReference type="InterPro" id="IPR017871">
    <property type="entry name" value="ABC_transporter-like_CS"/>
</dbReference>
<evidence type="ECO:0000256" key="3">
    <source>
        <dbReference type="ARBA" id="ARBA00022475"/>
    </source>
</evidence>
<keyword evidence="3" id="KW-1003">Cell membrane</keyword>
<keyword evidence="7" id="KW-0408">Iron</keyword>
<evidence type="ECO:0000256" key="1">
    <source>
        <dbReference type="ARBA" id="ARBA00004202"/>
    </source>
</evidence>
<evidence type="ECO:0000259" key="10">
    <source>
        <dbReference type="PROSITE" id="PS50893"/>
    </source>
</evidence>
<evidence type="ECO:0000256" key="2">
    <source>
        <dbReference type="ARBA" id="ARBA00022448"/>
    </source>
</evidence>
<evidence type="ECO:0000256" key="6">
    <source>
        <dbReference type="ARBA" id="ARBA00022840"/>
    </source>
</evidence>
<feature type="domain" description="ABC transporter" evidence="10">
    <location>
        <begin position="1"/>
        <end position="238"/>
    </location>
</feature>
<keyword evidence="8" id="KW-0406">Ion transport</keyword>
<dbReference type="EMBL" id="JBHHMI010000002">
    <property type="protein sequence ID" value="MFB5265834.1"/>
    <property type="molecule type" value="Genomic_DNA"/>
</dbReference>
<dbReference type="SMART" id="SM00382">
    <property type="entry name" value="AAA"/>
    <property type="match status" value="1"/>
</dbReference>
<evidence type="ECO:0000313" key="11">
    <source>
        <dbReference type="EMBL" id="MFB5265834.1"/>
    </source>
</evidence>
<keyword evidence="4" id="KW-0410">Iron transport</keyword>
<evidence type="ECO:0000256" key="9">
    <source>
        <dbReference type="ARBA" id="ARBA00023136"/>
    </source>
</evidence>